<dbReference type="Gene3D" id="3.40.250.10">
    <property type="entry name" value="Rhodanese-like domain"/>
    <property type="match status" value="1"/>
</dbReference>
<keyword evidence="3" id="KW-1185">Reference proteome</keyword>
<dbReference type="Pfam" id="PF00581">
    <property type="entry name" value="Rhodanese"/>
    <property type="match status" value="1"/>
</dbReference>
<dbReference type="InterPro" id="IPR001763">
    <property type="entry name" value="Rhodanese-like_dom"/>
</dbReference>
<comment type="caution">
    <text evidence="2">The sequence shown here is derived from an EMBL/GenBank/DDBJ whole genome shotgun (WGS) entry which is preliminary data.</text>
</comment>
<evidence type="ECO:0000259" key="1">
    <source>
        <dbReference type="PROSITE" id="PS50206"/>
    </source>
</evidence>
<gene>
    <name evidence="2" type="ORF">ABC977_01275</name>
</gene>
<dbReference type="PROSITE" id="PS50206">
    <property type="entry name" value="RHODANESE_3"/>
    <property type="match status" value="1"/>
</dbReference>
<dbReference type="InterPro" id="IPR050229">
    <property type="entry name" value="GlpE_sulfurtransferase"/>
</dbReference>
<dbReference type="EMBL" id="JBDKXB010000001">
    <property type="protein sequence ID" value="MEY6431035.1"/>
    <property type="molecule type" value="Genomic_DNA"/>
</dbReference>
<organism evidence="2 3">
    <name type="scientific">Thioalkalicoccus limnaeus</name>
    <dbReference type="NCBI Taxonomy" id="120681"/>
    <lineage>
        <taxon>Bacteria</taxon>
        <taxon>Pseudomonadati</taxon>
        <taxon>Pseudomonadota</taxon>
        <taxon>Gammaproteobacteria</taxon>
        <taxon>Chromatiales</taxon>
        <taxon>Chromatiaceae</taxon>
        <taxon>Thioalkalicoccus</taxon>
    </lineage>
</organism>
<dbReference type="RefSeq" id="WP_369665409.1">
    <property type="nucleotide sequence ID" value="NZ_JBDKXB010000001.1"/>
</dbReference>
<proteinExistence type="predicted"/>
<reference evidence="2 3" key="1">
    <citation type="submission" date="2024-05" db="EMBL/GenBank/DDBJ databases">
        <title>Genome Sequence and Characterization of the New Strain Purple Sulfur Bacterium of Genus Thioalkalicoccus.</title>
        <authorList>
            <person name="Bryantseva I.A."/>
            <person name="Kyndt J.A."/>
            <person name="Imhoff J.F."/>
        </authorList>
    </citation>
    <scope>NUCLEOTIDE SEQUENCE [LARGE SCALE GENOMIC DNA]</scope>
    <source>
        <strain evidence="2 3">Um2</strain>
    </source>
</reference>
<sequence length="106" mass="12212">MRQWTPVELESRLEALEAPPMLLDVREPWEFDICRIAGSVLVPMQQLPSRIGELDCDRETVVICHHGIRSYMVARYLTHQGFARVFNLQGGIAAWARDVDPSMRVY</sequence>
<dbReference type="SUPFAM" id="SSF52821">
    <property type="entry name" value="Rhodanese/Cell cycle control phosphatase"/>
    <property type="match status" value="1"/>
</dbReference>
<evidence type="ECO:0000313" key="2">
    <source>
        <dbReference type="EMBL" id="MEY6431035.1"/>
    </source>
</evidence>
<dbReference type="InterPro" id="IPR036873">
    <property type="entry name" value="Rhodanese-like_dom_sf"/>
</dbReference>
<protein>
    <submittedName>
        <fullName evidence="2">Rhodanese-like domain-containing protein</fullName>
    </submittedName>
</protein>
<dbReference type="PANTHER" id="PTHR43031">
    <property type="entry name" value="FAD-DEPENDENT OXIDOREDUCTASE"/>
    <property type="match status" value="1"/>
</dbReference>
<accession>A0ABV4BF87</accession>
<evidence type="ECO:0000313" key="3">
    <source>
        <dbReference type="Proteomes" id="UP001564408"/>
    </source>
</evidence>
<dbReference type="SMART" id="SM00450">
    <property type="entry name" value="RHOD"/>
    <property type="match status" value="1"/>
</dbReference>
<name>A0ABV4BF87_9GAMM</name>
<dbReference type="Proteomes" id="UP001564408">
    <property type="component" value="Unassembled WGS sequence"/>
</dbReference>
<feature type="domain" description="Rhodanese" evidence="1">
    <location>
        <begin position="16"/>
        <end position="104"/>
    </location>
</feature>
<dbReference type="PANTHER" id="PTHR43031:SF17">
    <property type="entry name" value="SULFURTRANSFERASE YTWF-RELATED"/>
    <property type="match status" value="1"/>
</dbReference>